<gene>
    <name evidence="2" type="ORF">GPUH_LOCUS21833</name>
</gene>
<dbReference type="Proteomes" id="UP000271098">
    <property type="component" value="Unassembled WGS sequence"/>
</dbReference>
<accession>A0A183ELJ2</accession>
<dbReference type="AlphaFoldDB" id="A0A183ELJ2"/>
<feature type="compositionally biased region" description="Low complexity" evidence="1">
    <location>
        <begin position="1"/>
        <end position="10"/>
    </location>
</feature>
<evidence type="ECO:0000256" key="1">
    <source>
        <dbReference type="SAM" id="MobiDB-lite"/>
    </source>
</evidence>
<proteinExistence type="predicted"/>
<protein>
    <submittedName>
        <fullName evidence="2 4">Uncharacterized protein</fullName>
    </submittedName>
</protein>
<evidence type="ECO:0000313" key="3">
    <source>
        <dbReference type="Proteomes" id="UP000271098"/>
    </source>
</evidence>
<name>A0A183ELJ2_9BILA</name>
<organism evidence="4">
    <name type="scientific">Gongylonema pulchrum</name>
    <dbReference type="NCBI Taxonomy" id="637853"/>
    <lineage>
        <taxon>Eukaryota</taxon>
        <taxon>Metazoa</taxon>
        <taxon>Ecdysozoa</taxon>
        <taxon>Nematoda</taxon>
        <taxon>Chromadorea</taxon>
        <taxon>Rhabditida</taxon>
        <taxon>Spirurina</taxon>
        <taxon>Spiruromorpha</taxon>
        <taxon>Spiruroidea</taxon>
        <taxon>Gongylonematidae</taxon>
        <taxon>Gongylonema</taxon>
    </lineage>
</organism>
<dbReference type="WBParaSite" id="GPUH_0002186001-mRNA-1">
    <property type="protein sequence ID" value="GPUH_0002186001-mRNA-1"/>
    <property type="gene ID" value="GPUH_0002186001"/>
</dbReference>
<dbReference type="EMBL" id="UYRT01093592">
    <property type="protein sequence ID" value="VDN39012.1"/>
    <property type="molecule type" value="Genomic_DNA"/>
</dbReference>
<reference evidence="4" key="1">
    <citation type="submission" date="2016-06" db="UniProtKB">
        <authorList>
            <consortium name="WormBaseParasite"/>
        </authorList>
    </citation>
    <scope>IDENTIFICATION</scope>
</reference>
<reference evidence="2 3" key="2">
    <citation type="submission" date="2018-11" db="EMBL/GenBank/DDBJ databases">
        <authorList>
            <consortium name="Pathogen Informatics"/>
        </authorList>
    </citation>
    <scope>NUCLEOTIDE SEQUENCE [LARGE SCALE GENOMIC DNA]</scope>
</reference>
<evidence type="ECO:0000313" key="2">
    <source>
        <dbReference type="EMBL" id="VDN39012.1"/>
    </source>
</evidence>
<feature type="compositionally biased region" description="Basic residues" evidence="1">
    <location>
        <begin position="11"/>
        <end position="20"/>
    </location>
</feature>
<evidence type="ECO:0000313" key="4">
    <source>
        <dbReference type="WBParaSite" id="GPUH_0002186001-mRNA-1"/>
    </source>
</evidence>
<sequence>MASLLRSLSQRFRRSKRPHYHQGAAAAAGTSAYQQVKKHSLPKFLFEDFPVKFQISWNLFTHFNKFFIIIYFANDGYCMR</sequence>
<feature type="region of interest" description="Disordered" evidence="1">
    <location>
        <begin position="1"/>
        <end position="20"/>
    </location>
</feature>
<keyword evidence="3" id="KW-1185">Reference proteome</keyword>